<reference evidence="1 2" key="1">
    <citation type="submission" date="2020-04" db="EMBL/GenBank/DDBJ databases">
        <title>Flammeovirga sp. SR4, a novel species isolated from seawater.</title>
        <authorList>
            <person name="Wang X."/>
        </authorList>
    </citation>
    <scope>NUCLEOTIDE SEQUENCE [LARGE SCALE GENOMIC DNA]</scope>
    <source>
        <strain evidence="1 2">ATCC 23126</strain>
    </source>
</reference>
<dbReference type="AlphaFoldDB" id="A0A7X9XDW2"/>
<evidence type="ECO:0000313" key="1">
    <source>
        <dbReference type="EMBL" id="NME73094.1"/>
    </source>
</evidence>
<protein>
    <submittedName>
        <fullName evidence="1">Uncharacterized protein</fullName>
    </submittedName>
</protein>
<name>A0A7X9XDW2_9BACT</name>
<dbReference type="RefSeq" id="WP_169661212.1">
    <property type="nucleotide sequence ID" value="NZ_JABANE010000368.1"/>
</dbReference>
<sequence length="72" mass="8341">MGDVSLYTYIFIEHKVGKKAGDNARMAAEKAYQKIDDIAKKKKVKVFVKNRPLIRIKYLDDQGQLQLFKPNI</sequence>
<accession>A0A7X9XDW2</accession>
<dbReference type="EMBL" id="JABANE010000368">
    <property type="protein sequence ID" value="NME73094.1"/>
    <property type="molecule type" value="Genomic_DNA"/>
</dbReference>
<evidence type="ECO:0000313" key="2">
    <source>
        <dbReference type="Proteomes" id="UP000576082"/>
    </source>
</evidence>
<keyword evidence="2" id="KW-1185">Reference proteome</keyword>
<proteinExistence type="predicted"/>
<gene>
    <name evidence="1" type="ORF">HHU12_34415</name>
</gene>
<organism evidence="1 2">
    <name type="scientific">Flammeovirga aprica JL-4</name>
    <dbReference type="NCBI Taxonomy" id="694437"/>
    <lineage>
        <taxon>Bacteria</taxon>
        <taxon>Pseudomonadati</taxon>
        <taxon>Bacteroidota</taxon>
        <taxon>Cytophagia</taxon>
        <taxon>Cytophagales</taxon>
        <taxon>Flammeovirgaceae</taxon>
        <taxon>Flammeovirga</taxon>
    </lineage>
</organism>
<dbReference type="Proteomes" id="UP000576082">
    <property type="component" value="Unassembled WGS sequence"/>
</dbReference>
<comment type="caution">
    <text evidence="1">The sequence shown here is derived from an EMBL/GenBank/DDBJ whole genome shotgun (WGS) entry which is preliminary data.</text>
</comment>